<keyword evidence="2" id="KW-0732">Signal</keyword>
<dbReference type="AlphaFoldDB" id="A0A5C6BIJ7"/>
<feature type="region of interest" description="Disordered" evidence="1">
    <location>
        <begin position="39"/>
        <end position="105"/>
    </location>
</feature>
<feature type="compositionally biased region" description="Acidic residues" evidence="1">
    <location>
        <begin position="145"/>
        <end position="162"/>
    </location>
</feature>
<proteinExistence type="predicted"/>
<organism evidence="4 5">
    <name type="scientific">Allorhodopirellula heiligendammensis</name>
    <dbReference type="NCBI Taxonomy" id="2714739"/>
    <lineage>
        <taxon>Bacteria</taxon>
        <taxon>Pseudomonadati</taxon>
        <taxon>Planctomycetota</taxon>
        <taxon>Planctomycetia</taxon>
        <taxon>Pirellulales</taxon>
        <taxon>Pirellulaceae</taxon>
        <taxon>Allorhodopirellula</taxon>
    </lineage>
</organism>
<feature type="compositionally biased region" description="Basic and acidic residues" evidence="1">
    <location>
        <begin position="52"/>
        <end position="77"/>
    </location>
</feature>
<feature type="region of interest" description="Disordered" evidence="1">
    <location>
        <begin position="139"/>
        <end position="171"/>
    </location>
</feature>
<name>A0A5C6BIJ7_9BACT</name>
<sequence>MTMSFSLSQNKRPTAVSALILSGSLLVCSMILPARATFGQDDQSAESPAAPADEKPDASAPESKDPAPEKPDADAKKTNAAPEQTDADPATEPAEPAAPAAEPAADPEWVAKGVWTLPPTEGEVAVDFSLIGEYVGDLKAGQSSQEDDASGDESDDESEGESEGGRRGVQIRNLGDGEFEARVYVGGLPGQDGYQPKKPMVLLGRRNGQTLVLSGGPWAMFVTPESCRIIDASGTSLATLERAHRESPTLGATPPQGATVLFDGSDTSAFSNGEMTEDGLLKQGADIREMLGDFDLHVEFRIPHMPNAIDQKRGNSGLYLQSRYECQVLDSFGDANVFNGLGALYRYKAPKMNMAFPPLTWQTYDVHFTAARFAADGTKVRNARVTSWVNGVMVQDDEELPGPTGAGKEESPTLLPTKIQNHNDPVRYRNIWVIDRGLTSGIEFPQLTKPAEKE</sequence>
<evidence type="ECO:0000256" key="2">
    <source>
        <dbReference type="SAM" id="SignalP"/>
    </source>
</evidence>
<dbReference type="PANTHER" id="PTHR33546:SF1">
    <property type="entry name" value="LARGE, MULTIFUNCTIONAL SECRETED PROTEIN"/>
    <property type="match status" value="1"/>
</dbReference>
<feature type="chain" id="PRO_5022935459" description="3-keto-alpha-glucoside-1,2-lyase/3-keto-2-hydroxy-glucal hydratase domain-containing protein" evidence="2">
    <location>
        <begin position="37"/>
        <end position="454"/>
    </location>
</feature>
<keyword evidence="5" id="KW-1185">Reference proteome</keyword>
<evidence type="ECO:0000259" key="3">
    <source>
        <dbReference type="Pfam" id="PF06439"/>
    </source>
</evidence>
<comment type="caution">
    <text evidence="4">The sequence shown here is derived from an EMBL/GenBank/DDBJ whole genome shotgun (WGS) entry which is preliminary data.</text>
</comment>
<evidence type="ECO:0000256" key="1">
    <source>
        <dbReference type="SAM" id="MobiDB-lite"/>
    </source>
</evidence>
<feature type="compositionally biased region" description="Low complexity" evidence="1">
    <location>
        <begin position="87"/>
        <end position="105"/>
    </location>
</feature>
<dbReference type="Proteomes" id="UP000319908">
    <property type="component" value="Unassembled WGS sequence"/>
</dbReference>
<dbReference type="GO" id="GO:0016787">
    <property type="term" value="F:hydrolase activity"/>
    <property type="evidence" value="ECO:0007669"/>
    <property type="project" value="InterPro"/>
</dbReference>
<feature type="signal peptide" evidence="2">
    <location>
        <begin position="1"/>
        <end position="36"/>
    </location>
</feature>
<reference evidence="4 5" key="1">
    <citation type="journal article" date="2020" name="Antonie Van Leeuwenhoek">
        <title>Rhodopirellula heiligendammensis sp. nov., Rhodopirellula pilleata sp. nov., and Rhodopirellula solitaria sp. nov. isolated from natural or artificial marine surfaces in Northern Germany and California, USA, and emended description of the genus Rhodopirellula.</title>
        <authorList>
            <person name="Kallscheuer N."/>
            <person name="Wiegand S."/>
            <person name="Jogler M."/>
            <person name="Boedeker C."/>
            <person name="Peeters S.H."/>
            <person name="Rast P."/>
            <person name="Heuer A."/>
            <person name="Jetten M.S.M."/>
            <person name="Rohde M."/>
            <person name="Jogler C."/>
        </authorList>
    </citation>
    <scope>NUCLEOTIDE SEQUENCE [LARGE SCALE GENOMIC DNA]</scope>
    <source>
        <strain evidence="4 5">Poly21</strain>
    </source>
</reference>
<gene>
    <name evidence="4" type="ORF">Poly21_49260</name>
</gene>
<feature type="domain" description="3-keto-alpha-glucoside-1,2-lyase/3-keto-2-hydroxy-glucal hydratase" evidence="3">
    <location>
        <begin position="257"/>
        <end position="433"/>
    </location>
</feature>
<feature type="region of interest" description="Disordered" evidence="1">
    <location>
        <begin position="396"/>
        <end position="420"/>
    </location>
</feature>
<dbReference type="Pfam" id="PF06439">
    <property type="entry name" value="3keto-disac_hyd"/>
    <property type="match status" value="1"/>
</dbReference>
<evidence type="ECO:0000313" key="4">
    <source>
        <dbReference type="EMBL" id="TWU11019.1"/>
    </source>
</evidence>
<evidence type="ECO:0000313" key="5">
    <source>
        <dbReference type="Proteomes" id="UP000319908"/>
    </source>
</evidence>
<accession>A0A5C6BIJ7</accession>
<dbReference type="PANTHER" id="PTHR33546">
    <property type="entry name" value="LARGE, MULTIFUNCTIONAL SECRETED PROTEIN-RELATED"/>
    <property type="match status" value="1"/>
</dbReference>
<dbReference type="EMBL" id="SJPU01000003">
    <property type="protein sequence ID" value="TWU11019.1"/>
    <property type="molecule type" value="Genomic_DNA"/>
</dbReference>
<protein>
    <recommendedName>
        <fullName evidence="3">3-keto-alpha-glucoside-1,2-lyase/3-keto-2-hydroxy-glucal hydratase domain-containing protein</fullName>
    </recommendedName>
</protein>
<dbReference type="Gene3D" id="2.60.120.560">
    <property type="entry name" value="Exo-inulinase, domain 1"/>
    <property type="match status" value="1"/>
</dbReference>
<dbReference type="InterPro" id="IPR010496">
    <property type="entry name" value="AL/BT2_dom"/>
</dbReference>